<protein>
    <recommendedName>
        <fullName evidence="3">Two component regulator with propeller domain</fullName>
    </recommendedName>
</protein>
<accession>A0A4V2G337</accession>
<dbReference type="EMBL" id="SHKW01000002">
    <property type="protein sequence ID" value="RZU35526.1"/>
    <property type="molecule type" value="Genomic_DNA"/>
</dbReference>
<evidence type="ECO:0008006" key="3">
    <source>
        <dbReference type="Google" id="ProtNLM"/>
    </source>
</evidence>
<dbReference type="InterPro" id="IPR015943">
    <property type="entry name" value="WD40/YVTN_repeat-like_dom_sf"/>
</dbReference>
<name>A0A4V2G337_9BACT</name>
<proteinExistence type="predicted"/>
<comment type="caution">
    <text evidence="1">The sequence shown here is derived from an EMBL/GenBank/DDBJ whole genome shotgun (WGS) entry which is preliminary data.</text>
</comment>
<sequence>MGAIRQGLYYFDRPTERFTYRFQHDESNPDSLDSNAVFSVYRDWGGVLWVGTENAGLNILNFRQQQFNPYRHRPTDPNSLSLGRVKAIYQDFDGVV</sequence>
<gene>
    <name evidence="1" type="ORF">BDD14_5588</name>
</gene>
<evidence type="ECO:0000313" key="1">
    <source>
        <dbReference type="EMBL" id="RZU35526.1"/>
    </source>
</evidence>
<dbReference type="Proteomes" id="UP000292958">
    <property type="component" value="Unassembled WGS sequence"/>
</dbReference>
<dbReference type="Gene3D" id="2.130.10.10">
    <property type="entry name" value="YVTN repeat-like/Quinoprotein amine dehydrogenase"/>
    <property type="match status" value="1"/>
</dbReference>
<dbReference type="AlphaFoldDB" id="A0A4V2G337"/>
<evidence type="ECO:0000313" key="2">
    <source>
        <dbReference type="Proteomes" id="UP000292958"/>
    </source>
</evidence>
<reference evidence="1 2" key="1">
    <citation type="submission" date="2019-02" db="EMBL/GenBank/DDBJ databases">
        <title>Genomic Encyclopedia of Archaeal and Bacterial Type Strains, Phase II (KMG-II): from individual species to whole genera.</title>
        <authorList>
            <person name="Goeker M."/>
        </authorList>
    </citation>
    <scope>NUCLEOTIDE SEQUENCE [LARGE SCALE GENOMIC DNA]</scope>
    <source>
        <strain evidence="1 2">DSM 18101</strain>
    </source>
</reference>
<organism evidence="1 2">
    <name type="scientific">Edaphobacter modestus</name>
    <dbReference type="NCBI Taxonomy" id="388466"/>
    <lineage>
        <taxon>Bacteria</taxon>
        <taxon>Pseudomonadati</taxon>
        <taxon>Acidobacteriota</taxon>
        <taxon>Terriglobia</taxon>
        <taxon>Terriglobales</taxon>
        <taxon>Acidobacteriaceae</taxon>
        <taxon>Edaphobacter</taxon>
    </lineage>
</organism>
<keyword evidence="2" id="KW-1185">Reference proteome</keyword>
<dbReference type="RefSeq" id="WP_130423831.1">
    <property type="nucleotide sequence ID" value="NZ_SHKW01000002.1"/>
</dbReference>
<dbReference type="OrthoDB" id="799853at2"/>